<feature type="region of interest" description="Disordered" evidence="1">
    <location>
        <begin position="383"/>
        <end position="438"/>
    </location>
</feature>
<dbReference type="EMBL" id="RWGY01000011">
    <property type="protein sequence ID" value="TVU28130.1"/>
    <property type="molecule type" value="Genomic_DNA"/>
</dbReference>
<dbReference type="CDD" id="cd05162">
    <property type="entry name" value="PWWP"/>
    <property type="match status" value="1"/>
</dbReference>
<feature type="domain" description="PWWP" evidence="2">
    <location>
        <begin position="22"/>
        <end position="77"/>
    </location>
</feature>
<feature type="region of interest" description="Disordered" evidence="1">
    <location>
        <begin position="133"/>
        <end position="183"/>
    </location>
</feature>
<sequence length="820" mass="89976">MVGSLEGGADGDGCCGVGDTSPGTIVWVRRRNGSWWPGRILGQDELPPSQIMSPRSGTPVKLLGREDASTDWYNLEKSKRVKAFRCGEFDACIEKAEATQGTLVKKREKYARREDAILHALELERKQLASKYQTQGLRSGPHGNISACTKHHKDLGSTRYKSKKSKKRKDASTSSNVKQESGHCLLHAGSKRNFSESLASGNVVNNHMGDFSHVRGAASEGKEKNAIVKTNRSDGSDFEDSLVSNSDRRRPLAQVLQSSAELSHHLKQNGDHESCLIGENNDSSLATFRSKRSRYTYMPSDSGETHSHSDVPSLQIASVGADFETESNLQHPGAFSEEQTSSDFVEKRGTESSERECSESETEDDAELLRSANVILPLESHAPDLHSRPVSQKLRHVDYDDNQMSYSTYMPQSNESEEEDGSSELGVSQWHMKGKRNSRNAGKRFVDIADGNTWLNKSGGSVKGSLHMPNGGNTRKEGMQTSGEQYLGQSFYQVKEEPIYDSDETDLVEDTGHSEVNLYHGKGYPSSLRTTRDLSRGYSYFNDYENESSKMSPVNKAADRIFRVDGKACPDGSSFYHQGKFNSRSGGMGPMLFDVDLKVQASYQGEHVPLVCLMSRLNGKAIIGHPIQIEILEDGSTDHLVFCGDTSLHESTAAPAAWPTGRRTTMQRVPRLNPSGASLDGDYDSSLVYPDWEMKPSIRKQSAPSNNQVKVHKKSTSKSRRSSTKSQKKSSKKASLSSQKVRALSAISTGKRNHGGGGQTKAHWSSDIFGGLIKAEGAVPLVTCVPTKVVFTRILEAIGRPPLAVAHRARMASPSVRNPP</sequence>
<evidence type="ECO:0000256" key="1">
    <source>
        <dbReference type="SAM" id="MobiDB-lite"/>
    </source>
</evidence>
<dbReference type="Pfam" id="PF00855">
    <property type="entry name" value="PWWP"/>
    <property type="match status" value="1"/>
</dbReference>
<organism evidence="3 4">
    <name type="scientific">Eragrostis curvula</name>
    <name type="common">weeping love grass</name>
    <dbReference type="NCBI Taxonomy" id="38414"/>
    <lineage>
        <taxon>Eukaryota</taxon>
        <taxon>Viridiplantae</taxon>
        <taxon>Streptophyta</taxon>
        <taxon>Embryophyta</taxon>
        <taxon>Tracheophyta</taxon>
        <taxon>Spermatophyta</taxon>
        <taxon>Magnoliopsida</taxon>
        <taxon>Liliopsida</taxon>
        <taxon>Poales</taxon>
        <taxon>Poaceae</taxon>
        <taxon>PACMAD clade</taxon>
        <taxon>Chloridoideae</taxon>
        <taxon>Eragrostideae</taxon>
        <taxon>Eragrostidinae</taxon>
        <taxon>Eragrostis</taxon>
    </lineage>
</organism>
<accession>A0A5J9UYK7</accession>
<dbReference type="PROSITE" id="PS50812">
    <property type="entry name" value="PWWP"/>
    <property type="match status" value="1"/>
</dbReference>
<feature type="compositionally biased region" description="Basic residues" evidence="1">
    <location>
        <begin position="160"/>
        <end position="169"/>
    </location>
</feature>
<dbReference type="InterPro" id="IPR000313">
    <property type="entry name" value="PWWP_dom"/>
</dbReference>
<dbReference type="Gramene" id="TVU28130">
    <property type="protein sequence ID" value="TVU28130"/>
    <property type="gene ID" value="EJB05_19639"/>
</dbReference>
<name>A0A5J9UYK7_9POAL</name>
<evidence type="ECO:0000259" key="2">
    <source>
        <dbReference type="PROSITE" id="PS50812"/>
    </source>
</evidence>
<evidence type="ECO:0000313" key="3">
    <source>
        <dbReference type="EMBL" id="TVU28130.1"/>
    </source>
</evidence>
<feature type="region of interest" description="Disordered" evidence="1">
    <location>
        <begin position="325"/>
        <end position="366"/>
    </location>
</feature>
<reference evidence="3 4" key="1">
    <citation type="journal article" date="2019" name="Sci. Rep.">
        <title>A high-quality genome of Eragrostis curvula grass provides insights into Poaceae evolution and supports new strategies to enhance forage quality.</title>
        <authorList>
            <person name="Carballo J."/>
            <person name="Santos B.A.C.M."/>
            <person name="Zappacosta D."/>
            <person name="Garbus I."/>
            <person name="Selva J.P."/>
            <person name="Gallo C.A."/>
            <person name="Diaz A."/>
            <person name="Albertini E."/>
            <person name="Caccamo M."/>
            <person name="Echenique V."/>
        </authorList>
    </citation>
    <scope>NUCLEOTIDE SEQUENCE [LARGE SCALE GENOMIC DNA]</scope>
    <source>
        <strain evidence="4">cv. Victoria</strain>
        <tissue evidence="3">Leaf</tissue>
    </source>
</reference>
<gene>
    <name evidence="3" type="ORF">EJB05_19639</name>
</gene>
<proteinExistence type="predicted"/>
<dbReference type="AlphaFoldDB" id="A0A5J9UYK7"/>
<feature type="region of interest" description="Disordered" evidence="1">
    <location>
        <begin position="653"/>
        <end position="680"/>
    </location>
</feature>
<dbReference type="Proteomes" id="UP000324897">
    <property type="component" value="Chromosome 1"/>
</dbReference>
<feature type="region of interest" description="Disordered" evidence="1">
    <location>
        <begin position="696"/>
        <end position="761"/>
    </location>
</feature>
<feature type="compositionally biased region" description="Polar residues" evidence="1">
    <location>
        <begin position="699"/>
        <end position="709"/>
    </location>
</feature>
<feature type="compositionally biased region" description="Basic residues" evidence="1">
    <location>
        <begin position="710"/>
        <end position="732"/>
    </location>
</feature>
<dbReference type="SUPFAM" id="SSF63748">
    <property type="entry name" value="Tudor/PWWP/MBT"/>
    <property type="match status" value="1"/>
</dbReference>
<feature type="compositionally biased region" description="Basic and acidic residues" evidence="1">
    <location>
        <begin position="220"/>
        <end position="235"/>
    </location>
</feature>
<dbReference type="InterPro" id="IPR044679">
    <property type="entry name" value="PWWP2-like"/>
</dbReference>
<evidence type="ECO:0000313" key="4">
    <source>
        <dbReference type="Proteomes" id="UP000324897"/>
    </source>
</evidence>
<dbReference type="OrthoDB" id="1908535at2759"/>
<dbReference type="PANTHER" id="PTHR33697">
    <property type="entry name" value="T17B22.17 PROTEIN-RELATED"/>
    <property type="match status" value="1"/>
</dbReference>
<feature type="compositionally biased region" description="Polar residues" evidence="1">
    <location>
        <begin position="402"/>
        <end position="412"/>
    </location>
</feature>
<feature type="region of interest" description="Disordered" evidence="1">
    <location>
        <begin position="460"/>
        <end position="479"/>
    </location>
</feature>
<keyword evidence="4" id="KW-1185">Reference proteome</keyword>
<feature type="compositionally biased region" description="Basic and acidic residues" evidence="1">
    <location>
        <begin position="344"/>
        <end position="358"/>
    </location>
</feature>
<dbReference type="Gene3D" id="2.30.30.140">
    <property type="match status" value="1"/>
</dbReference>
<feature type="region of interest" description="Disordered" evidence="1">
    <location>
        <begin position="216"/>
        <end position="249"/>
    </location>
</feature>
<dbReference type="PANTHER" id="PTHR33697:SF2">
    <property type="entry name" value="T17B22.17 PROTEIN"/>
    <property type="match status" value="1"/>
</dbReference>
<protein>
    <recommendedName>
        <fullName evidence="2">PWWP domain-containing protein</fullName>
    </recommendedName>
</protein>
<comment type="caution">
    <text evidence="3">The sequence shown here is derived from an EMBL/GenBank/DDBJ whole genome shotgun (WGS) entry which is preliminary data.</text>
</comment>